<dbReference type="EMBL" id="FNDU01000001">
    <property type="protein sequence ID" value="SDH45573.1"/>
    <property type="molecule type" value="Genomic_DNA"/>
</dbReference>
<evidence type="ECO:0000259" key="7">
    <source>
        <dbReference type="PROSITE" id="PS51935"/>
    </source>
</evidence>
<dbReference type="STRING" id="930129.SAMN05216352_101343"/>
<dbReference type="Proteomes" id="UP000199017">
    <property type="component" value="Unassembled WGS sequence"/>
</dbReference>
<dbReference type="Gene3D" id="3.90.1720.10">
    <property type="entry name" value="endopeptidase domain like (from Nostoc punctiforme)"/>
    <property type="match status" value="1"/>
</dbReference>
<accession>A0A1G8CK34</accession>
<dbReference type="PROSITE" id="PS51272">
    <property type="entry name" value="SLH"/>
    <property type="match status" value="2"/>
</dbReference>
<dbReference type="OrthoDB" id="9813368at2"/>
<dbReference type="GO" id="GO:0006508">
    <property type="term" value="P:proteolysis"/>
    <property type="evidence" value="ECO:0007669"/>
    <property type="project" value="UniProtKB-KW"/>
</dbReference>
<feature type="domain" description="SLH" evidence="6">
    <location>
        <begin position="78"/>
        <end position="141"/>
    </location>
</feature>
<dbReference type="PANTHER" id="PTHR47053:SF1">
    <property type="entry name" value="MUREIN DD-ENDOPEPTIDASE MEPH-RELATED"/>
    <property type="match status" value="1"/>
</dbReference>
<dbReference type="RefSeq" id="WP_091579987.1">
    <property type="nucleotide sequence ID" value="NZ_FNDU01000001.1"/>
</dbReference>
<dbReference type="AlphaFoldDB" id="A0A1G8CK34"/>
<evidence type="ECO:0000256" key="4">
    <source>
        <dbReference type="ARBA" id="ARBA00022801"/>
    </source>
</evidence>
<evidence type="ECO:0000256" key="5">
    <source>
        <dbReference type="ARBA" id="ARBA00022807"/>
    </source>
</evidence>
<feature type="domain" description="SLH" evidence="6">
    <location>
        <begin position="13"/>
        <end position="75"/>
    </location>
</feature>
<gene>
    <name evidence="8" type="ORF">SAMN05216352_101343</name>
</gene>
<dbReference type="InterPro" id="IPR001119">
    <property type="entry name" value="SLH_dom"/>
</dbReference>
<protein>
    <submittedName>
        <fullName evidence="8">Cell wall-associated hydrolase, NlpC family</fullName>
    </submittedName>
</protein>
<evidence type="ECO:0000313" key="9">
    <source>
        <dbReference type="Proteomes" id="UP000199017"/>
    </source>
</evidence>
<dbReference type="GO" id="GO:0008234">
    <property type="term" value="F:cysteine-type peptidase activity"/>
    <property type="evidence" value="ECO:0007669"/>
    <property type="project" value="UniProtKB-KW"/>
</dbReference>
<dbReference type="Pfam" id="PF00395">
    <property type="entry name" value="SLH"/>
    <property type="match status" value="1"/>
</dbReference>
<dbReference type="PROSITE" id="PS51935">
    <property type="entry name" value="NLPC_P60"/>
    <property type="match status" value="1"/>
</dbReference>
<dbReference type="PANTHER" id="PTHR47053">
    <property type="entry name" value="MUREIN DD-ENDOPEPTIDASE MEPH-RELATED"/>
    <property type="match status" value="1"/>
</dbReference>
<keyword evidence="4 8" id="KW-0378">Hydrolase</keyword>
<evidence type="ECO:0000259" key="6">
    <source>
        <dbReference type="PROSITE" id="PS51272"/>
    </source>
</evidence>
<organism evidence="8 9">
    <name type="scientific">Alteribacillus bidgolensis</name>
    <dbReference type="NCBI Taxonomy" id="930129"/>
    <lineage>
        <taxon>Bacteria</taxon>
        <taxon>Bacillati</taxon>
        <taxon>Bacillota</taxon>
        <taxon>Bacilli</taxon>
        <taxon>Bacillales</taxon>
        <taxon>Bacillaceae</taxon>
        <taxon>Alteribacillus</taxon>
    </lineage>
</organism>
<keyword evidence="2" id="KW-0645">Protease</keyword>
<evidence type="ECO:0000313" key="8">
    <source>
        <dbReference type="EMBL" id="SDH45573.1"/>
    </source>
</evidence>
<keyword evidence="3" id="KW-0732">Signal</keyword>
<keyword evidence="5" id="KW-0788">Thiol protease</keyword>
<dbReference type="InterPro" id="IPR051202">
    <property type="entry name" value="Peptidase_C40"/>
</dbReference>
<dbReference type="InterPro" id="IPR000064">
    <property type="entry name" value="NLP_P60_dom"/>
</dbReference>
<dbReference type="Pfam" id="PF00877">
    <property type="entry name" value="NLPC_P60"/>
    <property type="match status" value="1"/>
</dbReference>
<name>A0A1G8CK34_9BACI</name>
<keyword evidence="9" id="KW-1185">Reference proteome</keyword>
<proteinExistence type="inferred from homology"/>
<evidence type="ECO:0000256" key="1">
    <source>
        <dbReference type="ARBA" id="ARBA00007074"/>
    </source>
</evidence>
<reference evidence="8 9" key="1">
    <citation type="submission" date="2016-10" db="EMBL/GenBank/DDBJ databases">
        <authorList>
            <person name="de Groot N.N."/>
        </authorList>
    </citation>
    <scope>NUCLEOTIDE SEQUENCE [LARGE SCALE GENOMIC DNA]</scope>
    <source>
        <strain evidence="9">P4B,CCM 7963,CECT 7998,DSM 25260,IBRC-M 10614,KCTC 13821</strain>
    </source>
</reference>
<feature type="domain" description="NlpC/P60" evidence="7">
    <location>
        <begin position="150"/>
        <end position="243"/>
    </location>
</feature>
<comment type="similarity">
    <text evidence="1">Belongs to the peptidase C40 family.</text>
</comment>
<evidence type="ECO:0000256" key="2">
    <source>
        <dbReference type="ARBA" id="ARBA00022670"/>
    </source>
</evidence>
<dbReference type="InterPro" id="IPR038765">
    <property type="entry name" value="Papain-like_cys_pep_sf"/>
</dbReference>
<dbReference type="SUPFAM" id="SSF54001">
    <property type="entry name" value="Cysteine proteinases"/>
    <property type="match status" value="1"/>
</dbReference>
<evidence type="ECO:0000256" key="3">
    <source>
        <dbReference type="ARBA" id="ARBA00022729"/>
    </source>
</evidence>
<sequence length="243" mass="27485">MQKSLVLRVDFADADHYFGKERNRWAKGYVLVAIEEGLLNKNGERLDPNEPAGRLWVASVLIRVLGYEEEAQKQMSTDITFKDKEAISKEAAGYAIAAEKYGIFSGTSNGEFQPSVSITRAQMAAVLDRTHKKLQSVMSKDTFIHMEGNEEKIKDLIRRGKSYQGAEYLFGADPSSTEFFDCSSYTKKIYGEIGITLPRTSRSQFQAGKKIEQTELQTGDLVFFDTREDEVINHVAVFICFYK</sequence>